<evidence type="ECO:0000313" key="3">
    <source>
        <dbReference type="EMBL" id="EME37178.1"/>
    </source>
</evidence>
<name>M2XWI6_9MICC</name>
<keyword evidence="4" id="KW-1185">Reference proteome</keyword>
<sequence>MGRQRRDRRDDAQASEDPDALQPGTWPIATGEVELRPDDLSPGAWTVLVNGVPSSHVDPSRPELLDFEYMRWMAAMLRTHVSAHLDPTSLRVLHLGGGACSMARWVHWQWPQARQVVVELDARLVELVRGWFDLPRAPLLRVRAGEAREVTESLTESTREVVIRDVFAGSVTPEPLTTVEFARQVDRVLAPGGLYLLNVGDTRDLKGARAEAAALREVFEHVAAVADPAMLKGRRYGNVVLVASHAPLPAAASPEAAAMERELLIDPVPAQHKDASWVRAFVGTVQPRRDPTP</sequence>
<dbReference type="PANTHER" id="PTHR43317:SF1">
    <property type="entry name" value="THERMOSPERMINE SYNTHASE ACAULIS5"/>
    <property type="match status" value="1"/>
</dbReference>
<dbReference type="NCBIfam" id="NF037959">
    <property type="entry name" value="MFS_SpdSyn"/>
    <property type="match status" value="1"/>
</dbReference>
<dbReference type="CDD" id="cd02440">
    <property type="entry name" value="AdoMet_MTases"/>
    <property type="match status" value="1"/>
</dbReference>
<organism evidence="3 4">
    <name type="scientific">Kocuria palustris PEL</name>
    <dbReference type="NCBI Taxonomy" id="1236550"/>
    <lineage>
        <taxon>Bacteria</taxon>
        <taxon>Bacillati</taxon>
        <taxon>Actinomycetota</taxon>
        <taxon>Actinomycetes</taxon>
        <taxon>Micrococcales</taxon>
        <taxon>Micrococcaceae</taxon>
        <taxon>Kocuria</taxon>
    </lineage>
</organism>
<dbReference type="InterPro" id="IPR029063">
    <property type="entry name" value="SAM-dependent_MTases_sf"/>
</dbReference>
<dbReference type="Proteomes" id="UP000009877">
    <property type="component" value="Unassembled WGS sequence"/>
</dbReference>
<dbReference type="Gene3D" id="3.40.50.150">
    <property type="entry name" value="Vaccinia Virus protein VP39"/>
    <property type="match status" value="1"/>
</dbReference>
<proteinExistence type="predicted"/>
<evidence type="ECO:0000256" key="1">
    <source>
        <dbReference type="ARBA" id="ARBA00023115"/>
    </source>
</evidence>
<dbReference type="RefSeq" id="WP_006214105.1">
    <property type="nucleotide sequence ID" value="NZ_ANHZ02000005.1"/>
</dbReference>
<dbReference type="SUPFAM" id="SSF53335">
    <property type="entry name" value="S-adenosyl-L-methionine-dependent methyltransferases"/>
    <property type="match status" value="1"/>
</dbReference>
<dbReference type="STRING" id="71999.KPaMU14_11695"/>
<dbReference type="PANTHER" id="PTHR43317">
    <property type="entry name" value="THERMOSPERMINE SYNTHASE ACAULIS5"/>
    <property type="match status" value="1"/>
</dbReference>
<feature type="region of interest" description="Disordered" evidence="2">
    <location>
        <begin position="1"/>
        <end position="26"/>
    </location>
</feature>
<dbReference type="EMBL" id="ANHZ02000005">
    <property type="protein sequence ID" value="EME37178.1"/>
    <property type="molecule type" value="Genomic_DNA"/>
</dbReference>
<dbReference type="GO" id="GO:0006596">
    <property type="term" value="P:polyamine biosynthetic process"/>
    <property type="evidence" value="ECO:0007669"/>
    <property type="project" value="UniProtKB-KW"/>
</dbReference>
<accession>M2XWI6</accession>
<reference evidence="3 4" key="1">
    <citation type="journal article" date="2014" name="Genome Announc.">
        <title>Draft Genome Sequence of Kocuria palustris PEL.</title>
        <authorList>
            <person name="Sharma G."/>
            <person name="Khatri I."/>
            <person name="Subramanian S."/>
        </authorList>
    </citation>
    <scope>NUCLEOTIDE SEQUENCE [LARGE SCALE GENOMIC DNA]</scope>
    <source>
        <strain evidence="3 4">PEL</strain>
    </source>
</reference>
<protein>
    <submittedName>
        <fullName evidence="3">Spermidine synthase-like protein</fullName>
    </submittedName>
</protein>
<dbReference type="AlphaFoldDB" id="M2XWI6"/>
<keyword evidence="1" id="KW-0620">Polyamine biosynthesis</keyword>
<gene>
    <name evidence="3" type="ORF">C884_02092</name>
</gene>
<evidence type="ECO:0000256" key="2">
    <source>
        <dbReference type="SAM" id="MobiDB-lite"/>
    </source>
</evidence>
<comment type="caution">
    <text evidence="3">The sequence shown here is derived from an EMBL/GenBank/DDBJ whole genome shotgun (WGS) entry which is preliminary data.</text>
</comment>
<evidence type="ECO:0000313" key="4">
    <source>
        <dbReference type="Proteomes" id="UP000009877"/>
    </source>
</evidence>